<name>A0ABZ2M9R0_9BACT</name>
<proteinExistence type="predicted"/>
<protein>
    <submittedName>
        <fullName evidence="1">Uncharacterized protein</fullName>
    </submittedName>
</protein>
<accession>A0ABZ2M9R0</accession>
<sequence length="152" mass="17503">MYISRAEWEQGLAVWWSWGVVSDEDWEHAFNDMRALVVHAVRLPFRCAVLLYLDTDRPDAVRRKQLAELADHPNYNPYIACVTRDPHLRGAQVAMRWVGRHPTYEKNLFDTVDQGIAWLEEKRGTALPALRLMATNVRRIAKQMDAASAGKT</sequence>
<dbReference type="EMBL" id="CP089984">
    <property type="protein sequence ID" value="WXB19225.1"/>
    <property type="molecule type" value="Genomic_DNA"/>
</dbReference>
<evidence type="ECO:0000313" key="2">
    <source>
        <dbReference type="Proteomes" id="UP001370348"/>
    </source>
</evidence>
<reference evidence="1 2" key="1">
    <citation type="submission" date="2021-12" db="EMBL/GenBank/DDBJ databases">
        <title>Discovery of the Pendulisporaceae a myxobacterial family with distinct sporulation behavior and unique specialized metabolism.</title>
        <authorList>
            <person name="Garcia R."/>
            <person name="Popoff A."/>
            <person name="Bader C.D."/>
            <person name="Loehr J."/>
            <person name="Walesch S."/>
            <person name="Walt C."/>
            <person name="Boldt J."/>
            <person name="Bunk B."/>
            <person name="Haeckl F.J.F.P.J."/>
            <person name="Gunesch A.P."/>
            <person name="Birkelbach J."/>
            <person name="Nuebel U."/>
            <person name="Pietschmann T."/>
            <person name="Bach T."/>
            <person name="Mueller R."/>
        </authorList>
    </citation>
    <scope>NUCLEOTIDE SEQUENCE [LARGE SCALE GENOMIC DNA]</scope>
    <source>
        <strain evidence="1 2">MSr11954</strain>
    </source>
</reference>
<dbReference type="RefSeq" id="WP_394828849.1">
    <property type="nucleotide sequence ID" value="NZ_CP089984.1"/>
</dbReference>
<evidence type="ECO:0000313" key="1">
    <source>
        <dbReference type="EMBL" id="WXB19225.1"/>
    </source>
</evidence>
<dbReference type="Proteomes" id="UP001370348">
    <property type="component" value="Chromosome"/>
</dbReference>
<keyword evidence="2" id="KW-1185">Reference proteome</keyword>
<gene>
    <name evidence="1" type="ORF">LZC94_18560</name>
</gene>
<organism evidence="1 2">
    <name type="scientific">Pendulispora albinea</name>
    <dbReference type="NCBI Taxonomy" id="2741071"/>
    <lineage>
        <taxon>Bacteria</taxon>
        <taxon>Pseudomonadati</taxon>
        <taxon>Myxococcota</taxon>
        <taxon>Myxococcia</taxon>
        <taxon>Myxococcales</taxon>
        <taxon>Sorangiineae</taxon>
        <taxon>Pendulisporaceae</taxon>
        <taxon>Pendulispora</taxon>
    </lineage>
</organism>